<dbReference type="InterPro" id="IPR051054">
    <property type="entry name" value="SorC_transcr_regulators"/>
</dbReference>
<evidence type="ECO:0000256" key="3">
    <source>
        <dbReference type="ARBA" id="ARBA00023125"/>
    </source>
</evidence>
<name>A0ABM5LRA2_THEM3</name>
<dbReference type="PANTHER" id="PTHR34294">
    <property type="entry name" value="TRANSCRIPTIONAL REGULATOR-RELATED"/>
    <property type="match status" value="1"/>
</dbReference>
<dbReference type="InterPro" id="IPR036390">
    <property type="entry name" value="WH_DNA-bd_sf"/>
</dbReference>
<dbReference type="InterPro" id="IPR037171">
    <property type="entry name" value="NagB/RpiA_transferase-like"/>
</dbReference>
<dbReference type="SUPFAM" id="SSF100950">
    <property type="entry name" value="NagB/RpiA/CoA transferase-like"/>
    <property type="match status" value="1"/>
</dbReference>
<accession>A0ABM5LRA2</accession>
<feature type="domain" description="Sugar-binding" evidence="5">
    <location>
        <begin position="110"/>
        <end position="358"/>
    </location>
</feature>
<dbReference type="Gene3D" id="1.10.10.10">
    <property type="entry name" value="Winged helix-like DNA-binding domain superfamily/Winged helix DNA-binding domain"/>
    <property type="match status" value="1"/>
</dbReference>
<dbReference type="Gene3D" id="3.40.50.1360">
    <property type="match status" value="1"/>
</dbReference>
<evidence type="ECO:0000256" key="4">
    <source>
        <dbReference type="ARBA" id="ARBA00023163"/>
    </source>
</evidence>
<evidence type="ECO:0000259" key="5">
    <source>
        <dbReference type="Pfam" id="PF04198"/>
    </source>
</evidence>
<evidence type="ECO:0000259" key="6">
    <source>
        <dbReference type="Pfam" id="PF21715"/>
    </source>
</evidence>
<dbReference type="Pfam" id="PF04198">
    <property type="entry name" value="Sugar-bind"/>
    <property type="match status" value="1"/>
</dbReference>
<feature type="domain" description="CggR N-terminal DNA binding" evidence="6">
    <location>
        <begin position="39"/>
        <end position="108"/>
    </location>
</feature>
<gene>
    <name evidence="7" type="ordered locus">Tmath_1563</name>
</gene>
<keyword evidence="3" id="KW-0238">DNA-binding</keyword>
<dbReference type="EMBL" id="CP002032">
    <property type="protein sequence ID" value="ADH61272.1"/>
    <property type="molecule type" value="Genomic_DNA"/>
</dbReference>
<protein>
    <submittedName>
        <fullName evidence="7">Transcriptional regulator, DeoR family</fullName>
    </submittedName>
</protein>
<evidence type="ECO:0000256" key="1">
    <source>
        <dbReference type="ARBA" id="ARBA00010466"/>
    </source>
</evidence>
<dbReference type="PANTHER" id="PTHR34294:SF5">
    <property type="entry name" value="CENTRAL GLYCOLYTIC GENES REGULATOR"/>
    <property type="match status" value="1"/>
</dbReference>
<keyword evidence="4" id="KW-0804">Transcription</keyword>
<evidence type="ECO:0000256" key="2">
    <source>
        <dbReference type="ARBA" id="ARBA00023015"/>
    </source>
</evidence>
<evidence type="ECO:0000313" key="8">
    <source>
        <dbReference type="Proteomes" id="UP000002064"/>
    </source>
</evidence>
<organism evidence="7 8">
    <name type="scientific">Thermoanaerobacter mathranii subsp. mathranii (strain DSM 11426 / CCUG 53645 / CIP 108742 / A3)</name>
    <dbReference type="NCBI Taxonomy" id="583358"/>
    <lineage>
        <taxon>Bacteria</taxon>
        <taxon>Bacillati</taxon>
        <taxon>Bacillota</taxon>
        <taxon>Clostridia</taxon>
        <taxon>Thermoanaerobacterales</taxon>
        <taxon>Thermoanaerobacteraceae</taxon>
        <taxon>Thermoanaerobacter</taxon>
    </lineage>
</organism>
<dbReference type="InterPro" id="IPR007324">
    <property type="entry name" value="Sugar-bd_dom_put"/>
</dbReference>
<reference evidence="7 8" key="1">
    <citation type="submission" date="2010-05" db="EMBL/GenBank/DDBJ databases">
        <title>Complete sequence of Thermoanaerobacter mathranii subsp. mathranii mathranii str. A3.</title>
        <authorList>
            <consortium name="US DOE Joint Genome Institute"/>
            <person name="Lucas S."/>
            <person name="Copeland A."/>
            <person name="Lapidus A."/>
            <person name="Cheng J.-F."/>
            <person name="Bruce D."/>
            <person name="Goodwin L."/>
            <person name="Pitluck S."/>
            <person name="Held B."/>
            <person name="Detter J.C."/>
            <person name="Han C."/>
            <person name="Tapia R."/>
            <person name="Land M."/>
            <person name="Hauser L."/>
            <person name="Kyrpides N."/>
            <person name="Mikhailova N."/>
            <person name="Zhou J."/>
            <person name="Hemme C."/>
            <person name="Woyke T."/>
        </authorList>
    </citation>
    <scope>NUCLEOTIDE SEQUENCE [LARGE SCALE GENOMIC DNA]</scope>
    <source>
        <strain evidence="7 8">A3</strain>
    </source>
</reference>
<dbReference type="InterPro" id="IPR036388">
    <property type="entry name" value="WH-like_DNA-bd_sf"/>
</dbReference>
<proteinExistence type="inferred from homology"/>
<dbReference type="Pfam" id="PF21715">
    <property type="entry name" value="CggR_N"/>
    <property type="match status" value="1"/>
</dbReference>
<keyword evidence="2" id="KW-0805">Transcription regulation</keyword>
<evidence type="ECO:0000313" key="7">
    <source>
        <dbReference type="EMBL" id="ADH61272.1"/>
    </source>
</evidence>
<dbReference type="InterPro" id="IPR048715">
    <property type="entry name" value="CggR_N"/>
</dbReference>
<sequence>MKRGTFIEERDFNCPEEGNGMKDIIALQQKIVPELIDLLQKRYTIMRNIYFNQPIGRRALSHQLNMGERIIRTEVSFLKAQGLVDINPLGMTITKEGEELIENLKDFIHELKGLNNIESLLKDKLGVEKVIVVPGDVEQDPMIKKELGKSAANYLKNIINDDSIIALTGGSTVLEVAKGMPQLYSKSNIVVVPARGGLGKEVEKQANTIASILAKKLGGTYKMLHVPDNLGKEAVKSLIKEPDIRDVVETLKRADILIFGIGRSDVMAERRNLPQDIRDFLMRENATSEALGYYFDKEGKVVYATPSIFLTLEDLKFVKNLIAVSGGKSKAEAIVSTCRSSNVQVLVTDEGAAFEILKIV</sequence>
<dbReference type="SUPFAM" id="SSF46785">
    <property type="entry name" value="Winged helix' DNA-binding domain"/>
    <property type="match status" value="1"/>
</dbReference>
<keyword evidence="8" id="KW-1185">Reference proteome</keyword>
<dbReference type="Proteomes" id="UP000002064">
    <property type="component" value="Chromosome"/>
</dbReference>
<comment type="similarity">
    <text evidence="1">Belongs to the SorC transcriptional regulatory family.</text>
</comment>